<feature type="repeat" description="RCC1" evidence="2">
    <location>
        <begin position="192"/>
        <end position="240"/>
    </location>
</feature>
<protein>
    <submittedName>
        <fullName evidence="3">Predicted protein</fullName>
    </submittedName>
</protein>
<dbReference type="InterPro" id="IPR000408">
    <property type="entry name" value="Reg_chr_condens"/>
</dbReference>
<dbReference type="Pfam" id="PF13540">
    <property type="entry name" value="RCC1_2"/>
    <property type="match status" value="3"/>
</dbReference>
<dbReference type="Proteomes" id="UP000006671">
    <property type="component" value="Unassembled WGS sequence"/>
</dbReference>
<dbReference type="KEGG" id="ngr:NAEGRDRAFT_67267"/>
<sequence length="375" mass="42321">MACGERHAIMLLENGRVLSIGDNSYCQLALDQFYLSEVNKFTKSSLRDEIVKVSSKFNHSIFLTREGRLYSCSNVNHCGQLGIGSFMSTNVCYPISCFFGGNRNSILYHVPNKTFRVVDIATGMNHSLFIVEKYNNEGRKEFYLFGCGDSSMGQLSKLQGCVNSPQEIKKFEEPIKKIDCGSNHSAVLLENGKLFIFGSNQKNQCCASFNINKISEPFLINGTFSDVQCGKDHTVMVSMDKLEILITSAKCKEPIVRRISPNVKIASVSTLSNSRTVLLTQNETSVFVNILNPEGIIESAWEYNQNRVIPKQGYDFNEVRKPKHDHSCECGCFTSKLRLFSGHQFMYIILEKFCHTIYQKLGNNNFSDIQINTKC</sequence>
<dbReference type="STRING" id="5762.D2VEG1"/>
<feature type="repeat" description="RCC1" evidence="2">
    <location>
        <begin position="140"/>
        <end position="191"/>
    </location>
</feature>
<dbReference type="VEuPathDB" id="AmoebaDB:NAEGRDRAFT_67267"/>
<evidence type="ECO:0000256" key="1">
    <source>
        <dbReference type="ARBA" id="ARBA00022737"/>
    </source>
</evidence>
<dbReference type="GeneID" id="8848328"/>
<dbReference type="PANTHER" id="PTHR22870:SF408">
    <property type="entry name" value="OS09G0560450 PROTEIN"/>
    <property type="match status" value="1"/>
</dbReference>
<dbReference type="OrthoDB" id="5981550at2759"/>
<organism evidence="4">
    <name type="scientific">Naegleria gruberi</name>
    <name type="common">Amoeba</name>
    <dbReference type="NCBI Taxonomy" id="5762"/>
    <lineage>
        <taxon>Eukaryota</taxon>
        <taxon>Discoba</taxon>
        <taxon>Heterolobosea</taxon>
        <taxon>Tetramitia</taxon>
        <taxon>Eutetramitia</taxon>
        <taxon>Vahlkampfiidae</taxon>
        <taxon>Naegleria</taxon>
    </lineage>
</organism>
<dbReference type="RefSeq" id="XP_002677616.1">
    <property type="nucleotide sequence ID" value="XM_002677570.1"/>
</dbReference>
<evidence type="ECO:0000256" key="2">
    <source>
        <dbReference type="PROSITE-ProRule" id="PRU00235"/>
    </source>
</evidence>
<keyword evidence="4" id="KW-1185">Reference proteome</keyword>
<gene>
    <name evidence="3" type="ORF">NAEGRDRAFT_67267</name>
</gene>
<proteinExistence type="predicted"/>
<name>D2VEG1_NAEGR</name>
<keyword evidence="1" id="KW-0677">Repeat</keyword>
<dbReference type="PROSITE" id="PS00626">
    <property type="entry name" value="RCC1_2"/>
    <property type="match status" value="1"/>
</dbReference>
<dbReference type="EMBL" id="GG738866">
    <property type="protein sequence ID" value="EFC44872.1"/>
    <property type="molecule type" value="Genomic_DNA"/>
</dbReference>
<dbReference type="Gene3D" id="2.130.10.30">
    <property type="entry name" value="Regulator of chromosome condensation 1/beta-lactamase-inhibitor protein II"/>
    <property type="match status" value="1"/>
</dbReference>
<dbReference type="PANTHER" id="PTHR22870">
    <property type="entry name" value="REGULATOR OF CHROMOSOME CONDENSATION"/>
    <property type="match status" value="1"/>
</dbReference>
<reference evidence="3 4" key="1">
    <citation type="journal article" date="2010" name="Cell">
        <title>The genome of Naegleria gruberi illuminates early eukaryotic versatility.</title>
        <authorList>
            <person name="Fritz-Laylin L.K."/>
            <person name="Prochnik S.E."/>
            <person name="Ginger M.L."/>
            <person name="Dacks J.B."/>
            <person name="Carpenter M.L."/>
            <person name="Field M.C."/>
            <person name="Kuo A."/>
            <person name="Paredez A."/>
            <person name="Chapman J."/>
            <person name="Pham J."/>
            <person name="Shu S."/>
            <person name="Neupane R."/>
            <person name="Cipriano M."/>
            <person name="Mancuso J."/>
            <person name="Tu H."/>
            <person name="Salamov A."/>
            <person name="Lindquist E."/>
            <person name="Shapiro H."/>
            <person name="Lucas S."/>
            <person name="Grigoriev I.V."/>
            <person name="Cande W.Z."/>
            <person name="Fulton C."/>
            <person name="Rokhsar D.S."/>
            <person name="Dawson S.C."/>
        </authorList>
    </citation>
    <scope>NUCLEOTIDE SEQUENCE [LARGE SCALE GENOMIC DNA]</scope>
    <source>
        <strain evidence="3 4">NEG-M</strain>
    </source>
</reference>
<dbReference type="SUPFAM" id="SSF50985">
    <property type="entry name" value="RCC1/BLIP-II"/>
    <property type="match status" value="1"/>
</dbReference>
<dbReference type="InterPro" id="IPR009091">
    <property type="entry name" value="RCC1/BLIP-II"/>
</dbReference>
<feature type="repeat" description="RCC1" evidence="2">
    <location>
        <begin position="67"/>
        <end position="133"/>
    </location>
</feature>
<dbReference type="AlphaFoldDB" id="D2VEG1"/>
<evidence type="ECO:0000313" key="3">
    <source>
        <dbReference type="EMBL" id="EFC44872.1"/>
    </source>
</evidence>
<dbReference type="eggNOG" id="KOG1426">
    <property type="taxonomic scope" value="Eukaryota"/>
</dbReference>
<dbReference type="InterPro" id="IPR051210">
    <property type="entry name" value="Ub_ligase/GEF_domain"/>
</dbReference>
<dbReference type="InParanoid" id="D2VEG1"/>
<accession>D2VEG1</accession>
<dbReference type="PROSITE" id="PS50012">
    <property type="entry name" value="RCC1_3"/>
    <property type="match status" value="3"/>
</dbReference>
<evidence type="ECO:0000313" key="4">
    <source>
        <dbReference type="Proteomes" id="UP000006671"/>
    </source>
</evidence>